<name>A0AAW1XPG5_RUBAR</name>
<evidence type="ECO:0000313" key="2">
    <source>
        <dbReference type="Proteomes" id="UP001457282"/>
    </source>
</evidence>
<evidence type="ECO:0000313" key="1">
    <source>
        <dbReference type="EMBL" id="KAK9937785.1"/>
    </source>
</evidence>
<sequence length="127" mass="14122">MEEAQRLELDEAARRYWADQLRLGPCHGSSASIVAAVSASKRNYTGNSLGCCGVKRPGYHGRGEGCVVDWDFHGGEKLGYGLGRVIIRIDRDAAVRWWFGVDGDKRELAEVRQRSHGCCLRLQVMAE</sequence>
<keyword evidence="2" id="KW-1185">Reference proteome</keyword>
<reference evidence="1 2" key="1">
    <citation type="journal article" date="2023" name="G3 (Bethesda)">
        <title>A chromosome-length genome assembly and annotation of blackberry (Rubus argutus, cv. 'Hillquist').</title>
        <authorList>
            <person name="Bruna T."/>
            <person name="Aryal R."/>
            <person name="Dudchenko O."/>
            <person name="Sargent D.J."/>
            <person name="Mead D."/>
            <person name="Buti M."/>
            <person name="Cavallini A."/>
            <person name="Hytonen T."/>
            <person name="Andres J."/>
            <person name="Pham M."/>
            <person name="Weisz D."/>
            <person name="Mascagni F."/>
            <person name="Usai G."/>
            <person name="Natali L."/>
            <person name="Bassil N."/>
            <person name="Fernandez G.E."/>
            <person name="Lomsadze A."/>
            <person name="Armour M."/>
            <person name="Olukolu B."/>
            <person name="Poorten T."/>
            <person name="Britton C."/>
            <person name="Davik J."/>
            <person name="Ashrafi H."/>
            <person name="Aiden E.L."/>
            <person name="Borodovsky M."/>
            <person name="Worthington M."/>
        </authorList>
    </citation>
    <scope>NUCLEOTIDE SEQUENCE [LARGE SCALE GENOMIC DNA]</scope>
    <source>
        <strain evidence="1">PI 553951</strain>
    </source>
</reference>
<proteinExistence type="predicted"/>
<organism evidence="1 2">
    <name type="scientific">Rubus argutus</name>
    <name type="common">Southern blackberry</name>
    <dbReference type="NCBI Taxonomy" id="59490"/>
    <lineage>
        <taxon>Eukaryota</taxon>
        <taxon>Viridiplantae</taxon>
        <taxon>Streptophyta</taxon>
        <taxon>Embryophyta</taxon>
        <taxon>Tracheophyta</taxon>
        <taxon>Spermatophyta</taxon>
        <taxon>Magnoliopsida</taxon>
        <taxon>eudicotyledons</taxon>
        <taxon>Gunneridae</taxon>
        <taxon>Pentapetalae</taxon>
        <taxon>rosids</taxon>
        <taxon>fabids</taxon>
        <taxon>Rosales</taxon>
        <taxon>Rosaceae</taxon>
        <taxon>Rosoideae</taxon>
        <taxon>Rosoideae incertae sedis</taxon>
        <taxon>Rubus</taxon>
    </lineage>
</organism>
<protein>
    <submittedName>
        <fullName evidence="1">Uncharacterized protein</fullName>
    </submittedName>
</protein>
<dbReference type="AlphaFoldDB" id="A0AAW1XPG5"/>
<accession>A0AAW1XPG5</accession>
<gene>
    <name evidence="1" type="ORF">M0R45_014554</name>
</gene>
<comment type="caution">
    <text evidence="1">The sequence shown here is derived from an EMBL/GenBank/DDBJ whole genome shotgun (WGS) entry which is preliminary data.</text>
</comment>
<dbReference type="EMBL" id="JBEDUW010000003">
    <property type="protein sequence ID" value="KAK9937785.1"/>
    <property type="molecule type" value="Genomic_DNA"/>
</dbReference>
<dbReference type="Proteomes" id="UP001457282">
    <property type="component" value="Unassembled WGS sequence"/>
</dbReference>